<evidence type="ECO:0000313" key="3">
    <source>
        <dbReference type="Proteomes" id="UP000296706"/>
    </source>
</evidence>
<dbReference type="RefSeq" id="WP_049992995.1">
    <property type="nucleotide sequence ID" value="NZ_CP031310.1"/>
</dbReference>
<dbReference type="Gene3D" id="3.60.15.10">
    <property type="entry name" value="Ribonuclease Z/Hydroxyacylglutathione hydrolase-like"/>
    <property type="match status" value="1"/>
</dbReference>
<dbReference type="InterPro" id="IPR050662">
    <property type="entry name" value="Sec-metab_biosynth-thioest"/>
</dbReference>
<dbReference type="PANTHER" id="PTHR23131:SF0">
    <property type="entry name" value="ENDORIBONUCLEASE LACTB2"/>
    <property type="match status" value="1"/>
</dbReference>
<evidence type="ECO:0000313" key="2">
    <source>
        <dbReference type="EMBL" id="QCC52670.1"/>
    </source>
</evidence>
<dbReference type="STRING" id="1457250.GCA_000755225_02111"/>
<evidence type="ECO:0000259" key="1">
    <source>
        <dbReference type="SMART" id="SM00849"/>
    </source>
</evidence>
<protein>
    <submittedName>
        <fullName evidence="2">MBL fold metallo-hydrolase</fullName>
    </submittedName>
</protein>
<feature type="domain" description="Metallo-beta-lactamase" evidence="1">
    <location>
        <begin position="22"/>
        <end position="190"/>
    </location>
</feature>
<dbReference type="Proteomes" id="UP000296706">
    <property type="component" value="Chromosome"/>
</dbReference>
<dbReference type="OrthoDB" id="205181at2157"/>
<dbReference type="EMBL" id="CP031310">
    <property type="protein sequence ID" value="QCC52670.1"/>
    <property type="molecule type" value="Genomic_DNA"/>
</dbReference>
<dbReference type="AlphaFoldDB" id="A0A4D6HFV7"/>
<reference evidence="2 3" key="1">
    <citation type="journal article" date="2019" name="Nat. Commun.">
        <title>A new type of DNA phosphorothioation-based antiviral system in archaea.</title>
        <authorList>
            <person name="Xiong L."/>
            <person name="Liu S."/>
            <person name="Chen S."/>
            <person name="Xiao Y."/>
            <person name="Zhu B."/>
            <person name="Gao Y."/>
            <person name="Zhang Y."/>
            <person name="Chen B."/>
            <person name="Luo J."/>
            <person name="Deng Z."/>
            <person name="Chen X."/>
            <person name="Wang L."/>
            <person name="Chen S."/>
        </authorList>
    </citation>
    <scope>NUCLEOTIDE SEQUENCE [LARGE SCALE GENOMIC DNA]</scope>
    <source>
        <strain evidence="2 3">CBA1105</strain>
    </source>
</reference>
<sequence>MEVAPGISTHAIEWSYGEYVEPLSVHVVEGETTVLVGGGDESIAEAVLDVARTHDVDVVLVEHAHVDHYGAVPTIRRELDVDVAIPAGDAAALREVGIEPDVTLEDGDQRWGIEAIATPGHTPGNMAYRAGDVLLAGDTVVASDSVFAASENWSGPLAVIEARFNTDDAAARRSVARLREIDVERVLVSHGSHVLDGAEESIQTLCRDLDASPR</sequence>
<dbReference type="SUPFAM" id="SSF56281">
    <property type="entry name" value="Metallo-hydrolase/oxidoreductase"/>
    <property type="match status" value="1"/>
</dbReference>
<name>A0A4D6HFV7_9EURY</name>
<dbReference type="SMART" id="SM00849">
    <property type="entry name" value="Lactamase_B"/>
    <property type="match status" value="1"/>
</dbReference>
<keyword evidence="2" id="KW-0378">Hydrolase</keyword>
<dbReference type="InterPro" id="IPR001279">
    <property type="entry name" value="Metallo-B-lactamas"/>
</dbReference>
<dbReference type="GeneID" id="39849424"/>
<organism evidence="2 3">
    <name type="scientific">Halapricum salinum</name>
    <dbReference type="NCBI Taxonomy" id="1457250"/>
    <lineage>
        <taxon>Archaea</taxon>
        <taxon>Methanobacteriati</taxon>
        <taxon>Methanobacteriota</taxon>
        <taxon>Stenosarchaea group</taxon>
        <taxon>Halobacteria</taxon>
        <taxon>Halobacteriales</taxon>
        <taxon>Haloarculaceae</taxon>
        <taxon>Halapricum</taxon>
    </lineage>
</organism>
<keyword evidence="3" id="KW-1185">Reference proteome</keyword>
<proteinExistence type="predicted"/>
<gene>
    <name evidence="2" type="ORF">DV733_16155</name>
</gene>
<dbReference type="InterPro" id="IPR036866">
    <property type="entry name" value="RibonucZ/Hydroxyglut_hydro"/>
</dbReference>
<dbReference type="PANTHER" id="PTHR23131">
    <property type="entry name" value="ENDORIBONUCLEASE LACTB2"/>
    <property type="match status" value="1"/>
</dbReference>
<dbReference type="Pfam" id="PF00753">
    <property type="entry name" value="Lactamase_B"/>
    <property type="match status" value="1"/>
</dbReference>
<accession>A0A4D6HFV7</accession>
<dbReference type="GO" id="GO:0016787">
    <property type="term" value="F:hydrolase activity"/>
    <property type="evidence" value="ECO:0007669"/>
    <property type="project" value="UniProtKB-KW"/>
</dbReference>
<dbReference type="KEGG" id="hsn:DV733_16155"/>